<accession>A0A0A1ZJM8</accession>
<name>A0A0A1ZJM8_PROMR</name>
<dbReference type="SUPFAM" id="SSF53383">
    <property type="entry name" value="PLP-dependent transferases"/>
    <property type="match status" value="1"/>
</dbReference>
<gene>
    <name evidence="7" type="ORF">EU91_0356</name>
</gene>
<dbReference type="InterPro" id="IPR015424">
    <property type="entry name" value="PyrdxlP-dep_Trfase"/>
</dbReference>
<comment type="cofactor">
    <cofactor evidence="1 5">
        <name>pyridoxal 5'-phosphate</name>
        <dbReference type="ChEBI" id="CHEBI:597326"/>
    </cofactor>
</comment>
<evidence type="ECO:0000256" key="1">
    <source>
        <dbReference type="ARBA" id="ARBA00001933"/>
    </source>
</evidence>
<dbReference type="PROSITE" id="PS00105">
    <property type="entry name" value="AA_TRANSFER_CLASS_1"/>
    <property type="match status" value="1"/>
</dbReference>
<dbReference type="InterPro" id="IPR015421">
    <property type="entry name" value="PyrdxlP-dep_Trfase_major"/>
</dbReference>
<dbReference type="InterPro" id="IPR004838">
    <property type="entry name" value="NHTrfase_class1_PyrdxlP-BS"/>
</dbReference>
<reference evidence="8" key="1">
    <citation type="journal article" date="2014" name="Sci. Data">
        <title>Genomes of diverse isolates of the marine cyanobacterium Prochlorococcus.</title>
        <authorList>
            <person name="Biller S."/>
            <person name="Berube P."/>
            <person name="Thompson J."/>
            <person name="Kelly L."/>
            <person name="Roggensack S."/>
            <person name="Awad L."/>
            <person name="Roache-Johnson K."/>
            <person name="Ding H."/>
            <person name="Giovannoni S.J."/>
            <person name="Moore L.R."/>
            <person name="Chisholm S.W."/>
        </authorList>
    </citation>
    <scope>NUCLEOTIDE SEQUENCE [LARGE SCALE GENOMIC DNA]</scope>
    <source>
        <strain evidence="8">GP2</strain>
    </source>
</reference>
<dbReference type="GO" id="GO:0008483">
    <property type="term" value="F:transaminase activity"/>
    <property type="evidence" value="ECO:0007669"/>
    <property type="project" value="UniProtKB-KW"/>
</dbReference>
<evidence type="ECO:0000256" key="3">
    <source>
        <dbReference type="ARBA" id="ARBA00022679"/>
    </source>
</evidence>
<comment type="caution">
    <text evidence="7">The sequence shown here is derived from an EMBL/GenBank/DDBJ whole genome shotgun (WGS) entry which is preliminary data.</text>
</comment>
<dbReference type="CDD" id="cd00609">
    <property type="entry name" value="AAT_like"/>
    <property type="match status" value="1"/>
</dbReference>
<evidence type="ECO:0000313" key="7">
    <source>
        <dbReference type="EMBL" id="KGF88423.1"/>
    </source>
</evidence>
<keyword evidence="2 5" id="KW-0032">Aminotransferase</keyword>
<evidence type="ECO:0000256" key="4">
    <source>
        <dbReference type="ARBA" id="ARBA00022898"/>
    </source>
</evidence>
<comment type="similarity">
    <text evidence="5">Belongs to the class-I pyridoxal-phosphate-dependent aminotransferase family.</text>
</comment>
<dbReference type="PANTHER" id="PTHR42885:SF2">
    <property type="entry name" value="HISTIDINOL-PHOSPHATE AMINOTRANSFERASE"/>
    <property type="match status" value="1"/>
</dbReference>
<dbReference type="RefSeq" id="WP_032523958.1">
    <property type="nucleotide sequence ID" value="NZ_CP138934.1"/>
</dbReference>
<dbReference type="EMBL" id="JNAH01000003">
    <property type="protein sequence ID" value="KGF88423.1"/>
    <property type="molecule type" value="Genomic_DNA"/>
</dbReference>
<evidence type="ECO:0000259" key="6">
    <source>
        <dbReference type="Pfam" id="PF00155"/>
    </source>
</evidence>
<dbReference type="OrthoDB" id="9813612at2"/>
<dbReference type="InterPro" id="IPR015422">
    <property type="entry name" value="PyrdxlP-dep_Trfase_small"/>
</dbReference>
<organism evidence="7 8">
    <name type="scientific">Prochlorococcus marinus str. GP2</name>
    <dbReference type="NCBI Taxonomy" id="59925"/>
    <lineage>
        <taxon>Bacteria</taxon>
        <taxon>Bacillati</taxon>
        <taxon>Cyanobacteriota</taxon>
        <taxon>Cyanophyceae</taxon>
        <taxon>Synechococcales</taxon>
        <taxon>Prochlorococcaceae</taxon>
        <taxon>Prochlorococcus</taxon>
    </lineage>
</organism>
<dbReference type="EC" id="2.6.1.-" evidence="5"/>
<dbReference type="Pfam" id="PF00155">
    <property type="entry name" value="Aminotran_1_2"/>
    <property type="match status" value="1"/>
</dbReference>
<dbReference type="STRING" id="59925.EU91_0356"/>
<dbReference type="Gene3D" id="3.40.640.10">
    <property type="entry name" value="Type I PLP-dependent aspartate aminotransferase-like (Major domain)"/>
    <property type="match status" value="1"/>
</dbReference>
<proteinExistence type="inferred from homology"/>
<dbReference type="Proteomes" id="UP000030598">
    <property type="component" value="Unassembled WGS sequence"/>
</dbReference>
<evidence type="ECO:0000256" key="5">
    <source>
        <dbReference type="RuleBase" id="RU000481"/>
    </source>
</evidence>
<dbReference type="PANTHER" id="PTHR42885">
    <property type="entry name" value="HISTIDINOL-PHOSPHATE AMINOTRANSFERASE-RELATED"/>
    <property type="match status" value="1"/>
</dbReference>
<dbReference type="Gene3D" id="3.90.1150.10">
    <property type="entry name" value="Aspartate Aminotransferase, domain 1"/>
    <property type="match status" value="1"/>
</dbReference>
<protein>
    <recommendedName>
        <fullName evidence="5">Aminotransferase</fullName>
        <ecNumber evidence="5">2.6.1.-</ecNumber>
    </recommendedName>
</protein>
<dbReference type="GO" id="GO:0030170">
    <property type="term" value="F:pyridoxal phosphate binding"/>
    <property type="evidence" value="ECO:0007669"/>
    <property type="project" value="InterPro"/>
</dbReference>
<keyword evidence="4" id="KW-0663">Pyridoxal phosphate</keyword>
<sequence length="369" mass="42410">MNDFNPVDNLFPNPREEIINMQSYSAPLENRRNLLRLDFNENTLGPSPKVIEALQAIKLDEISIYPEYNFLKKFLCEKYLDSRKFDNDEIGIFNGADAAINAIFHCFGEKDQIFLTTNPTFGYYSPCAEMRGMKKISCSYIGENFIFPMEEFGEKIIKHNPKLIFICNPNNPTGTVLSSQEIINLANLKKDSLIIVDELYEKFDGDSLLRSIDFEKNKNILIIQSLSKTAGLAGLRIGFTFGNKILIKYINKVTGPYDVNSFAITAALAALNDKSYVENYVLEVKKAREWILNKFKSTKIRTHFSGGNYFLIWPKKDPKILIEQMREKGILIRSMENKKDIGQSIRVSIGTKEQMSFFWDNYKDLDLIN</sequence>
<dbReference type="AlphaFoldDB" id="A0A0A1ZJM8"/>
<feature type="domain" description="Aminotransferase class I/classII large" evidence="6">
    <location>
        <begin position="33"/>
        <end position="355"/>
    </location>
</feature>
<evidence type="ECO:0000313" key="8">
    <source>
        <dbReference type="Proteomes" id="UP000030598"/>
    </source>
</evidence>
<keyword evidence="3 5" id="KW-0808">Transferase</keyword>
<dbReference type="InterPro" id="IPR004839">
    <property type="entry name" value="Aminotransferase_I/II_large"/>
</dbReference>
<evidence type="ECO:0000256" key="2">
    <source>
        <dbReference type="ARBA" id="ARBA00022576"/>
    </source>
</evidence>
<dbReference type="eggNOG" id="COG0079">
    <property type="taxonomic scope" value="Bacteria"/>
</dbReference>